<evidence type="ECO:0000259" key="5">
    <source>
        <dbReference type="Pfam" id="PF02797"/>
    </source>
</evidence>
<evidence type="ECO:0000313" key="7">
    <source>
        <dbReference type="Proteomes" id="UP001595799"/>
    </source>
</evidence>
<accession>A0ABV8UJK5</accession>
<protein>
    <submittedName>
        <fullName evidence="6">Type III polyketide synthase</fullName>
    </submittedName>
</protein>
<name>A0ABV8UJK5_9PROT</name>
<evidence type="ECO:0000313" key="6">
    <source>
        <dbReference type="EMBL" id="MFC4351380.1"/>
    </source>
</evidence>
<comment type="caution">
    <text evidence="6">The sequence shown here is derived from an EMBL/GenBank/DDBJ whole genome shotgun (WGS) entry which is preliminary data.</text>
</comment>
<dbReference type="PIRSF" id="PIRSF000451">
    <property type="entry name" value="PKS_III"/>
    <property type="match status" value="1"/>
</dbReference>
<keyword evidence="3" id="KW-0012">Acyltransferase</keyword>
<evidence type="ECO:0000259" key="4">
    <source>
        <dbReference type="Pfam" id="PF00195"/>
    </source>
</evidence>
<dbReference type="InterPro" id="IPR011141">
    <property type="entry name" value="Polyketide_synthase_type-III"/>
</dbReference>
<dbReference type="InterPro" id="IPR001099">
    <property type="entry name" value="Chalcone/stilbene_synt_N"/>
</dbReference>
<evidence type="ECO:0000256" key="2">
    <source>
        <dbReference type="ARBA" id="ARBA00022679"/>
    </source>
</evidence>
<dbReference type="Gene3D" id="3.40.47.10">
    <property type="match status" value="2"/>
</dbReference>
<organism evidence="6 7">
    <name type="scientific">Fodinicurvata halophila</name>
    <dbReference type="NCBI Taxonomy" id="1419723"/>
    <lineage>
        <taxon>Bacteria</taxon>
        <taxon>Pseudomonadati</taxon>
        <taxon>Pseudomonadota</taxon>
        <taxon>Alphaproteobacteria</taxon>
        <taxon>Rhodospirillales</taxon>
        <taxon>Rhodovibrionaceae</taxon>
        <taxon>Fodinicurvata</taxon>
    </lineage>
</organism>
<dbReference type="Pfam" id="PF00195">
    <property type="entry name" value="Chal_sti_synt_N"/>
    <property type="match status" value="1"/>
</dbReference>
<dbReference type="PANTHER" id="PTHR11877">
    <property type="entry name" value="HYDROXYMETHYLGLUTARYL-COA SYNTHASE"/>
    <property type="match status" value="1"/>
</dbReference>
<evidence type="ECO:0000256" key="1">
    <source>
        <dbReference type="ARBA" id="ARBA00005531"/>
    </source>
</evidence>
<comment type="similarity">
    <text evidence="1">Belongs to the thiolase-like superfamily. Chalcone/stilbene synthases family.</text>
</comment>
<dbReference type="Pfam" id="PF02797">
    <property type="entry name" value="Chal_sti_synt_C"/>
    <property type="match status" value="1"/>
</dbReference>
<reference evidence="7" key="1">
    <citation type="journal article" date="2019" name="Int. J. Syst. Evol. Microbiol.">
        <title>The Global Catalogue of Microorganisms (GCM) 10K type strain sequencing project: providing services to taxonomists for standard genome sequencing and annotation.</title>
        <authorList>
            <consortium name="The Broad Institute Genomics Platform"/>
            <consortium name="The Broad Institute Genome Sequencing Center for Infectious Disease"/>
            <person name="Wu L."/>
            <person name="Ma J."/>
        </authorList>
    </citation>
    <scope>NUCLEOTIDE SEQUENCE [LARGE SCALE GENOMIC DNA]</scope>
    <source>
        <strain evidence="7">CECT 8472</strain>
    </source>
</reference>
<feature type="domain" description="Chalcone/stilbene synthase C-terminal" evidence="5">
    <location>
        <begin position="216"/>
        <end position="325"/>
    </location>
</feature>
<dbReference type="PANTHER" id="PTHR11877:SF99">
    <property type="entry name" value="1,3,6,8-TETRAHYDROXYNAPHTHALENE SYNTHASE"/>
    <property type="match status" value="1"/>
</dbReference>
<keyword evidence="7" id="KW-1185">Reference proteome</keyword>
<dbReference type="EMBL" id="JBHSCW010000003">
    <property type="protein sequence ID" value="MFC4351380.1"/>
    <property type="molecule type" value="Genomic_DNA"/>
</dbReference>
<keyword evidence="2" id="KW-0808">Transferase</keyword>
<dbReference type="CDD" id="cd00831">
    <property type="entry name" value="CHS_like"/>
    <property type="match status" value="1"/>
</dbReference>
<dbReference type="Proteomes" id="UP001595799">
    <property type="component" value="Unassembled WGS sequence"/>
</dbReference>
<gene>
    <name evidence="6" type="ORF">ACFOW6_07480</name>
</gene>
<proteinExistence type="inferred from homology"/>
<evidence type="ECO:0000256" key="3">
    <source>
        <dbReference type="ARBA" id="ARBA00023315"/>
    </source>
</evidence>
<dbReference type="InterPro" id="IPR012328">
    <property type="entry name" value="Chalcone/stilbene_synt_C"/>
</dbReference>
<feature type="domain" description="Chalcone/stilbene synthase N-terminal" evidence="4">
    <location>
        <begin position="70"/>
        <end position="202"/>
    </location>
</feature>
<dbReference type="InterPro" id="IPR016039">
    <property type="entry name" value="Thiolase-like"/>
</dbReference>
<dbReference type="SUPFAM" id="SSF53901">
    <property type="entry name" value="Thiolase-like"/>
    <property type="match status" value="1"/>
</dbReference>
<sequence length="351" mass="37548">MIDIALKGLGTALPQHRLLQSDAFTLARDMFQNRFPDFDRLASVFTNAGIESRPIAMPLDWYLEPRGWDERNAAYVEVASQLFAQAACNALVAAGIKAADVDAIITVSSTGISTPTLEARVASELGFRPDVLRVPVFGLGCAGGLSGLALGVQLARANPGAYILVVAVELCTLSFRKDTLTKANIVATALFADGAAAVVLTAARACDRYIVGTGCQHTWPATLPIMGWDVASDGLEVVFDRDIPSFIRSQISHVVDSFLERLSLTREDIARFSFHPGGTKVLEALEATLNIKPRSLDLERDVLRDHGNMSAPTVLFVLDRLLANSPTDGINLMSALGPGFSAVAVPITVRS</sequence>
<dbReference type="RefSeq" id="WP_382421713.1">
    <property type="nucleotide sequence ID" value="NZ_JBHSCW010000003.1"/>
</dbReference>